<dbReference type="SMART" id="SM00443">
    <property type="entry name" value="G_patch"/>
    <property type="match status" value="1"/>
</dbReference>
<evidence type="ECO:0000256" key="3">
    <source>
        <dbReference type="ARBA" id="ARBA00015137"/>
    </source>
</evidence>
<accession>A0A4Z2BCA1</accession>
<evidence type="ECO:0000256" key="5">
    <source>
        <dbReference type="ARBA" id="ARBA00022728"/>
    </source>
</evidence>
<keyword evidence="6 8" id="KW-0508">mRNA splicing</keyword>
<dbReference type="PIRSF" id="PIRSF017706">
    <property type="entry name" value="TFIP11"/>
    <property type="match status" value="1"/>
</dbReference>
<dbReference type="GO" id="GO:0000390">
    <property type="term" value="P:spliceosomal complex disassembly"/>
    <property type="evidence" value="ECO:0007669"/>
    <property type="project" value="InterPro"/>
</dbReference>
<dbReference type="AlphaFoldDB" id="A0A4Z2BCA1"/>
<dbReference type="PANTHER" id="PTHR23329">
    <property type="entry name" value="TUFTELIN-INTERACTING PROTEIN 11-RELATED"/>
    <property type="match status" value="1"/>
</dbReference>
<dbReference type="GO" id="GO:0071008">
    <property type="term" value="C:U2-type post-mRNA release spliceosomal complex"/>
    <property type="evidence" value="ECO:0007669"/>
    <property type="project" value="TreeGrafter"/>
</dbReference>
<evidence type="ECO:0000259" key="10">
    <source>
        <dbReference type="PROSITE" id="PS50174"/>
    </source>
</evidence>
<comment type="caution">
    <text evidence="11">The sequence shown here is derived from an EMBL/GenBank/DDBJ whole genome shotgun (WGS) entry which is preliminary data.</text>
</comment>
<organism evidence="11 12">
    <name type="scientific">Takifugu bimaculatus</name>
    <dbReference type="NCBI Taxonomy" id="433685"/>
    <lineage>
        <taxon>Eukaryota</taxon>
        <taxon>Metazoa</taxon>
        <taxon>Chordata</taxon>
        <taxon>Craniata</taxon>
        <taxon>Vertebrata</taxon>
        <taxon>Euteleostomi</taxon>
        <taxon>Actinopterygii</taxon>
        <taxon>Neopterygii</taxon>
        <taxon>Teleostei</taxon>
        <taxon>Neoteleostei</taxon>
        <taxon>Acanthomorphata</taxon>
        <taxon>Eupercaria</taxon>
        <taxon>Tetraodontiformes</taxon>
        <taxon>Tetradontoidea</taxon>
        <taxon>Tetraodontidae</taxon>
        <taxon>Takifugu</taxon>
    </lineage>
</organism>
<evidence type="ECO:0000256" key="4">
    <source>
        <dbReference type="ARBA" id="ARBA00022664"/>
    </source>
</evidence>
<evidence type="ECO:0000256" key="1">
    <source>
        <dbReference type="ARBA" id="ARBA00004123"/>
    </source>
</evidence>
<feature type="domain" description="G-patch" evidence="10">
    <location>
        <begin position="151"/>
        <end position="197"/>
    </location>
</feature>
<comment type="similarity">
    <text evidence="2 8">Belongs to the TFP11/STIP family.</text>
</comment>
<dbReference type="Pfam" id="PF01585">
    <property type="entry name" value="G-patch"/>
    <property type="match status" value="1"/>
</dbReference>
<keyword evidence="5 8" id="KW-0747">Spliceosome</keyword>
<evidence type="ECO:0000256" key="9">
    <source>
        <dbReference type="SAM" id="MobiDB-lite"/>
    </source>
</evidence>
<evidence type="ECO:0000313" key="11">
    <source>
        <dbReference type="EMBL" id="TNM89539.1"/>
    </source>
</evidence>
<dbReference type="Pfam" id="PF07842">
    <property type="entry name" value="GCFC"/>
    <property type="match status" value="1"/>
</dbReference>
<sequence length="830" mass="94660">MSMSHLYGRRDEDDEGVEVESFEVTDWDLANEFNPDRRKYRQTKEQATYGIWAERDSDEDERPSFGNKKSKDYTAPVNFVSAGLRKTASEEKRQKEEGSDDSDGSGPSAPPLSRGTAPKKLQMGNFGGTKHQRFAGGIQTGKGLGSWEKHTKGIGQKLLQKMGYQAGKGLGKNAQGILNPIEAKVRKGKGAVGAYGNERTQQSLQDFPVVDSEEEEEKEFQKELGQWRKDPAGTGVKKKPKYSYKTVDELKAKGKLAARSTAPSAGELAQVKVIDMTGREQKVYYSYSQMSNKHSVPHEGPPSLTTRDQKGSGFAVPELEHNLQLLIDLTEQNILQSARRLQHEKDIVVSLTHEAKALQITLDTEQKAIQRMEAVQALVDRFPSEDMAPGEGPTLQECAEIFETLQSDYYEEYKTLGLGELAVPVVHPLLKEKLRSWDPLKDPSYCLEEIGQWRAILESRDLHSSGPDSNMDPYHRLLWEVWIPVMRSCVLCWQPRIVRPMVECVEIWAPLLPRWITDYLLEQLLLPRLQREVDNWNPLTDTVPIHSWIHPWLLLLQARLEPLYPPIRSKLANALQRWHPSDTSARLILQPWKDVFTPGAWEAFMVKNIIPKLALCLEELVINPHQQQMEPFNWVMDWEGMLSPSSLVSLLVKNFFPKWLQVLCLWVNSSNYDEIIKWYLGWKSMFSDLMLSQVVIKEKFNEALDIMNRAVSSGGGGYVQPGARENIAYLTQTERRKDFQYEAMQERRDSESVSHREVGSALANNFLDFIQVKADENNIVFMPIVSKYHEGKQLYTFGRIVIYMDRGVVFVQGEKTWVPTSLQSLIDMAK</sequence>
<feature type="compositionally biased region" description="Low complexity" evidence="9">
    <location>
        <begin position="104"/>
        <end position="113"/>
    </location>
</feature>
<dbReference type="InterPro" id="IPR022783">
    <property type="entry name" value="GCFC_dom"/>
</dbReference>
<dbReference type="GO" id="GO:0003676">
    <property type="term" value="F:nucleic acid binding"/>
    <property type="evidence" value="ECO:0007669"/>
    <property type="project" value="InterPro"/>
</dbReference>
<feature type="compositionally biased region" description="Basic and acidic residues" evidence="9">
    <location>
        <begin position="87"/>
        <end position="97"/>
    </location>
</feature>
<keyword evidence="7 8" id="KW-0539">Nucleus</keyword>
<evidence type="ECO:0000256" key="6">
    <source>
        <dbReference type="ARBA" id="ARBA00023187"/>
    </source>
</evidence>
<comment type="function">
    <text evidence="8">Involved in pre-mRNA splicing, specifically in spliceosome disassembly during late-stage splicing events.</text>
</comment>
<dbReference type="PROSITE" id="PS50174">
    <property type="entry name" value="G_PATCH"/>
    <property type="match status" value="1"/>
</dbReference>
<feature type="region of interest" description="Disordered" evidence="9">
    <location>
        <begin position="33"/>
        <end position="146"/>
    </location>
</feature>
<dbReference type="EMBL" id="SWLE01000017">
    <property type="protein sequence ID" value="TNM89539.1"/>
    <property type="molecule type" value="Genomic_DNA"/>
</dbReference>
<dbReference type="Proteomes" id="UP000516260">
    <property type="component" value="Chromosome 4"/>
</dbReference>
<proteinExistence type="inferred from homology"/>
<dbReference type="InterPro" id="IPR045211">
    <property type="entry name" value="TFP11/STIP/Ntr1"/>
</dbReference>
<reference evidence="11 12" key="1">
    <citation type="submission" date="2019-04" db="EMBL/GenBank/DDBJ databases">
        <title>The sequence and de novo assembly of Takifugu bimaculatus genome using PacBio and Hi-C technologies.</title>
        <authorList>
            <person name="Xu P."/>
            <person name="Liu B."/>
            <person name="Zhou Z."/>
        </authorList>
    </citation>
    <scope>NUCLEOTIDE SEQUENCE [LARGE SCALE GENOMIC DNA]</scope>
    <source>
        <strain evidence="11">TB-2018</strain>
        <tissue evidence="11">Muscle</tissue>
    </source>
</reference>
<evidence type="ECO:0000256" key="2">
    <source>
        <dbReference type="ARBA" id="ARBA00010900"/>
    </source>
</evidence>
<feature type="region of interest" description="Disordered" evidence="9">
    <location>
        <begin position="290"/>
        <end position="311"/>
    </location>
</feature>
<keyword evidence="12" id="KW-1185">Reference proteome</keyword>
<dbReference type="InterPro" id="IPR024933">
    <property type="entry name" value="TFP11"/>
</dbReference>
<evidence type="ECO:0000256" key="8">
    <source>
        <dbReference type="PIRNR" id="PIRNR017706"/>
    </source>
</evidence>
<keyword evidence="4 8" id="KW-0507">mRNA processing</keyword>
<dbReference type="Pfam" id="PF12457">
    <property type="entry name" value="TIP_N"/>
    <property type="match status" value="1"/>
</dbReference>
<name>A0A4Z2BCA1_9TELE</name>
<evidence type="ECO:0000256" key="7">
    <source>
        <dbReference type="ARBA" id="ARBA00023242"/>
    </source>
</evidence>
<dbReference type="PANTHER" id="PTHR23329:SF1">
    <property type="entry name" value="TUFTELIN-INTERACTING PROTEIN 11"/>
    <property type="match status" value="1"/>
</dbReference>
<dbReference type="InterPro" id="IPR000467">
    <property type="entry name" value="G_patch_dom"/>
</dbReference>
<comment type="subcellular location">
    <subcellularLocation>
        <location evidence="1 8">Nucleus</location>
    </subcellularLocation>
</comment>
<protein>
    <recommendedName>
        <fullName evidence="3 8">Tuftelin-interacting protein 11</fullName>
    </recommendedName>
</protein>
<dbReference type="InterPro" id="IPR022159">
    <property type="entry name" value="STIP/TFIP11_N"/>
</dbReference>
<evidence type="ECO:0000313" key="12">
    <source>
        <dbReference type="Proteomes" id="UP000516260"/>
    </source>
</evidence>
<gene>
    <name evidence="11" type="ORF">fugu_003773</name>
</gene>